<name>A0A5B2VHF8_9BACT</name>
<keyword evidence="5" id="KW-1185">Reference proteome</keyword>
<dbReference type="GO" id="GO:0008236">
    <property type="term" value="F:serine-type peptidase activity"/>
    <property type="evidence" value="ECO:0007669"/>
    <property type="project" value="InterPro"/>
</dbReference>
<reference evidence="4 5" key="1">
    <citation type="submission" date="2019-09" db="EMBL/GenBank/DDBJ databases">
        <title>Chitinophaga ginsengihumi sp. nov., isolated from soil of ginseng rhizosphere.</title>
        <authorList>
            <person name="Lee J."/>
        </authorList>
    </citation>
    <scope>NUCLEOTIDE SEQUENCE [LARGE SCALE GENOMIC DNA]</scope>
    <source>
        <strain evidence="4 5">BN140078</strain>
    </source>
</reference>
<evidence type="ECO:0000259" key="2">
    <source>
        <dbReference type="Pfam" id="PF00326"/>
    </source>
</evidence>
<organism evidence="4 5">
    <name type="scientific">Chitinophaga agrisoli</name>
    <dbReference type="NCBI Taxonomy" id="2607653"/>
    <lineage>
        <taxon>Bacteria</taxon>
        <taxon>Pseudomonadati</taxon>
        <taxon>Bacteroidota</taxon>
        <taxon>Chitinophagia</taxon>
        <taxon>Chitinophagales</taxon>
        <taxon>Chitinophagaceae</taxon>
        <taxon>Chitinophaga</taxon>
    </lineage>
</organism>
<dbReference type="InterPro" id="IPR002469">
    <property type="entry name" value="Peptidase_S9B_N"/>
</dbReference>
<feature type="domain" description="Dipeptidylpeptidase IV N-terminal" evidence="3">
    <location>
        <begin position="80"/>
        <end position="432"/>
    </location>
</feature>
<dbReference type="InterPro" id="IPR050278">
    <property type="entry name" value="Serine_Prot_S9B/DPPIV"/>
</dbReference>
<reference evidence="4 5" key="2">
    <citation type="submission" date="2019-09" db="EMBL/GenBank/DDBJ databases">
        <authorList>
            <person name="Jin C."/>
        </authorList>
    </citation>
    <scope>NUCLEOTIDE SEQUENCE [LARGE SCALE GENOMIC DNA]</scope>
    <source>
        <strain evidence="4 5">BN140078</strain>
    </source>
</reference>
<dbReference type="PANTHER" id="PTHR11731:SF193">
    <property type="entry name" value="DIPEPTIDYL PEPTIDASE 9"/>
    <property type="match status" value="1"/>
</dbReference>
<proteinExistence type="predicted"/>
<keyword evidence="1" id="KW-0732">Signal</keyword>
<feature type="domain" description="Peptidase S9 prolyl oligopeptidase catalytic" evidence="2">
    <location>
        <begin position="528"/>
        <end position="720"/>
    </location>
</feature>
<sequence>MQPLRYNLLFCLCLLYISVQAQPGKSTKWSRDGQAIYNVESNAIMATGLKDGQPQVKVPAAQLTPAGMSSPLQVKDFSFSTDERQLLIYTNSKRVWRYQTRGDYWVLDMGTHQLKQLGKDLPASSLMFAKFSPDASKVAYVSGHNLYVEDLASGAVKPLTKDGTRRFINGTFDWAYEEEFGCRDGFRWSPDGKSIAYWQIDATKIRDFLMMDNTDSIYSFTVPVEYPKAGESPSACRVGVVDINTAATTWLQVPGDAQQHYIPRMEWTPGKNQLIIQQLNRKQNESKLFLCDGTSGAAKLLFEEADKAWIDVKSRWDDDDISGWDWIRNGAAFVWMSEKDGWRHMYSIDMNGGKATLLTPGDYDVINLVRIDEAHRSAYILASPKNATQQYLYKVSMEGKGQPERITPADQPGVHEYEISPDAQYAIHQFSNYYFYPATEIVHLPEHKSNAGNLSASVKEKANSNKLLEFFTVTTADGVKMDGWMRKPNNFDSTKKYPVLFYVYGEPAGATARDEFGAGRNYLYNGDLAEDGYIYVSMDNRGTPLPKGSEWRKSVYRKVGVVNARDQAQAATALFKQRAYMDTSRVAVWGWSGGGSMTLNLLFQYPEIYKTGIAIAAVGNQLTYDNIYQERYMGLPEENREDFVKGSPITYAKNLKGNLLYIHGTGDDNVHYQNAEMLLNELIRYNKYFQFMAYPNRTHSISEGEGTRAHLSTVYTHYLQQYCPPGAR</sequence>
<dbReference type="EMBL" id="VUOC01000004">
    <property type="protein sequence ID" value="KAA2238561.1"/>
    <property type="molecule type" value="Genomic_DNA"/>
</dbReference>
<dbReference type="Pfam" id="PF00930">
    <property type="entry name" value="DPPIV_N"/>
    <property type="match status" value="1"/>
</dbReference>
<evidence type="ECO:0000256" key="1">
    <source>
        <dbReference type="SAM" id="SignalP"/>
    </source>
</evidence>
<gene>
    <name evidence="4" type="ORF">F0L74_20265</name>
</gene>
<dbReference type="Proteomes" id="UP000324611">
    <property type="component" value="Unassembled WGS sequence"/>
</dbReference>
<feature type="signal peptide" evidence="1">
    <location>
        <begin position="1"/>
        <end position="21"/>
    </location>
</feature>
<dbReference type="SUPFAM" id="SSF82171">
    <property type="entry name" value="DPP6 N-terminal domain-like"/>
    <property type="match status" value="1"/>
</dbReference>
<dbReference type="Pfam" id="PF00326">
    <property type="entry name" value="Peptidase_S9"/>
    <property type="match status" value="1"/>
</dbReference>
<accession>A0A5B2VHF8</accession>
<protein>
    <submittedName>
        <fullName evidence="4">S9 family peptidase</fullName>
    </submittedName>
</protein>
<comment type="caution">
    <text evidence="4">The sequence shown here is derived from an EMBL/GenBank/DDBJ whole genome shotgun (WGS) entry which is preliminary data.</text>
</comment>
<dbReference type="Gene3D" id="2.140.10.30">
    <property type="entry name" value="Dipeptidylpeptidase IV, N-terminal domain"/>
    <property type="match status" value="1"/>
</dbReference>
<feature type="chain" id="PRO_5022737568" evidence="1">
    <location>
        <begin position="22"/>
        <end position="728"/>
    </location>
</feature>
<dbReference type="InterPro" id="IPR001375">
    <property type="entry name" value="Peptidase_S9_cat"/>
</dbReference>
<dbReference type="InterPro" id="IPR029058">
    <property type="entry name" value="AB_hydrolase_fold"/>
</dbReference>
<dbReference type="Gene3D" id="3.40.50.1820">
    <property type="entry name" value="alpha/beta hydrolase"/>
    <property type="match status" value="1"/>
</dbReference>
<evidence type="ECO:0000313" key="4">
    <source>
        <dbReference type="EMBL" id="KAA2238561.1"/>
    </source>
</evidence>
<dbReference type="PANTHER" id="PTHR11731">
    <property type="entry name" value="PROTEASE FAMILY S9B,C DIPEPTIDYL-PEPTIDASE IV-RELATED"/>
    <property type="match status" value="1"/>
</dbReference>
<dbReference type="SUPFAM" id="SSF53474">
    <property type="entry name" value="alpha/beta-Hydrolases"/>
    <property type="match status" value="1"/>
</dbReference>
<dbReference type="GO" id="GO:0006508">
    <property type="term" value="P:proteolysis"/>
    <property type="evidence" value="ECO:0007669"/>
    <property type="project" value="InterPro"/>
</dbReference>
<dbReference type="RefSeq" id="WP_149839740.1">
    <property type="nucleotide sequence ID" value="NZ_VUOC01000004.1"/>
</dbReference>
<evidence type="ECO:0000259" key="3">
    <source>
        <dbReference type="Pfam" id="PF00930"/>
    </source>
</evidence>
<dbReference type="GO" id="GO:0008239">
    <property type="term" value="F:dipeptidyl-peptidase activity"/>
    <property type="evidence" value="ECO:0007669"/>
    <property type="project" value="TreeGrafter"/>
</dbReference>
<evidence type="ECO:0000313" key="5">
    <source>
        <dbReference type="Proteomes" id="UP000324611"/>
    </source>
</evidence>
<dbReference type="AlphaFoldDB" id="A0A5B2VHF8"/>